<keyword evidence="3" id="KW-1185">Reference proteome</keyword>
<feature type="compositionally biased region" description="Acidic residues" evidence="1">
    <location>
        <begin position="17"/>
        <end position="32"/>
    </location>
</feature>
<dbReference type="Proteomes" id="UP000250235">
    <property type="component" value="Unassembled WGS sequence"/>
</dbReference>
<proteinExistence type="predicted"/>
<reference evidence="2 3" key="1">
    <citation type="journal article" date="2015" name="Proc. Natl. Acad. Sci. U.S.A.">
        <title>The resurrection genome of Boea hygrometrica: A blueprint for survival of dehydration.</title>
        <authorList>
            <person name="Xiao L."/>
            <person name="Yang G."/>
            <person name="Zhang L."/>
            <person name="Yang X."/>
            <person name="Zhao S."/>
            <person name="Ji Z."/>
            <person name="Zhou Q."/>
            <person name="Hu M."/>
            <person name="Wang Y."/>
            <person name="Chen M."/>
            <person name="Xu Y."/>
            <person name="Jin H."/>
            <person name="Xiao X."/>
            <person name="Hu G."/>
            <person name="Bao F."/>
            <person name="Hu Y."/>
            <person name="Wan P."/>
            <person name="Li L."/>
            <person name="Deng X."/>
            <person name="Kuang T."/>
            <person name="Xiang C."/>
            <person name="Zhu J.K."/>
            <person name="Oliver M.J."/>
            <person name="He Y."/>
        </authorList>
    </citation>
    <scope>NUCLEOTIDE SEQUENCE [LARGE SCALE GENOMIC DNA]</scope>
    <source>
        <strain evidence="3">cv. XS01</strain>
    </source>
</reference>
<evidence type="ECO:0000313" key="2">
    <source>
        <dbReference type="EMBL" id="KZV18708.1"/>
    </source>
</evidence>
<sequence>MSPRRKEQSDKSNEIDSMPELEELLTSDEDQQEISVQGMVDRIEGHSHGHTVAKQPVEPHKYVPEKNVIDMEEASRVMVEGTLAHVKAVVSHATQSTNYGSFQSKEPGQGVGSSRAGEARRSIPTPRVMKRGTHPLIEEKKLVSRETQRSLEETGKPKTPSTSAANKINPVNQPGLYEEGVGMGFPAGTRASILEMELIKLGGTILSPPA</sequence>
<feature type="compositionally biased region" description="Basic and acidic residues" evidence="1">
    <location>
        <begin position="136"/>
        <end position="156"/>
    </location>
</feature>
<gene>
    <name evidence="2" type="ORF">F511_37454</name>
</gene>
<dbReference type="EMBL" id="KV017242">
    <property type="protein sequence ID" value="KZV18708.1"/>
    <property type="molecule type" value="Genomic_DNA"/>
</dbReference>
<organism evidence="2 3">
    <name type="scientific">Dorcoceras hygrometricum</name>
    <dbReference type="NCBI Taxonomy" id="472368"/>
    <lineage>
        <taxon>Eukaryota</taxon>
        <taxon>Viridiplantae</taxon>
        <taxon>Streptophyta</taxon>
        <taxon>Embryophyta</taxon>
        <taxon>Tracheophyta</taxon>
        <taxon>Spermatophyta</taxon>
        <taxon>Magnoliopsida</taxon>
        <taxon>eudicotyledons</taxon>
        <taxon>Gunneridae</taxon>
        <taxon>Pentapetalae</taxon>
        <taxon>asterids</taxon>
        <taxon>lamiids</taxon>
        <taxon>Lamiales</taxon>
        <taxon>Gesneriaceae</taxon>
        <taxon>Didymocarpoideae</taxon>
        <taxon>Trichosporeae</taxon>
        <taxon>Loxocarpinae</taxon>
        <taxon>Dorcoceras</taxon>
    </lineage>
</organism>
<dbReference type="AlphaFoldDB" id="A0A2Z7AAH2"/>
<accession>A0A2Z7AAH2</accession>
<feature type="region of interest" description="Disordered" evidence="1">
    <location>
        <begin position="98"/>
        <end position="171"/>
    </location>
</feature>
<feature type="region of interest" description="Disordered" evidence="1">
    <location>
        <begin position="1"/>
        <end position="60"/>
    </location>
</feature>
<protein>
    <submittedName>
        <fullName evidence="2">Uncharacterized protein</fullName>
    </submittedName>
</protein>
<evidence type="ECO:0000256" key="1">
    <source>
        <dbReference type="SAM" id="MobiDB-lite"/>
    </source>
</evidence>
<feature type="compositionally biased region" description="Polar residues" evidence="1">
    <location>
        <begin position="159"/>
        <end position="171"/>
    </location>
</feature>
<evidence type="ECO:0000313" key="3">
    <source>
        <dbReference type="Proteomes" id="UP000250235"/>
    </source>
</evidence>
<name>A0A2Z7AAH2_9LAMI</name>
<feature type="compositionally biased region" description="Basic and acidic residues" evidence="1">
    <location>
        <begin position="1"/>
        <end position="14"/>
    </location>
</feature>